<dbReference type="EMBL" id="BAABDK010000015">
    <property type="protein sequence ID" value="GAA4033534.1"/>
    <property type="molecule type" value="Genomic_DNA"/>
</dbReference>
<evidence type="ECO:0000313" key="3">
    <source>
        <dbReference type="Proteomes" id="UP001501469"/>
    </source>
</evidence>
<dbReference type="Proteomes" id="UP001501469">
    <property type="component" value="Unassembled WGS sequence"/>
</dbReference>
<evidence type="ECO:0000256" key="1">
    <source>
        <dbReference type="SAM" id="SignalP"/>
    </source>
</evidence>
<organism evidence="2 3">
    <name type="scientific">Hymenobacter glaciei</name>
    <dbReference type="NCBI Taxonomy" id="877209"/>
    <lineage>
        <taxon>Bacteria</taxon>
        <taxon>Pseudomonadati</taxon>
        <taxon>Bacteroidota</taxon>
        <taxon>Cytophagia</taxon>
        <taxon>Cytophagales</taxon>
        <taxon>Hymenobacteraceae</taxon>
        <taxon>Hymenobacter</taxon>
    </lineage>
</organism>
<comment type="caution">
    <text evidence="2">The sequence shown here is derived from an EMBL/GenBank/DDBJ whole genome shotgun (WGS) entry which is preliminary data.</text>
</comment>
<accession>A0ABP7TZB9</accession>
<proteinExistence type="predicted"/>
<sequence length="299" mass="33564">MSCKKSACLLLLCLFNLATARAQSTKPRVYFSDIDNFWVAYDSIRTTPDSLKQLQYLNRLYIGKGTSGLRAFMAVKGYTAGEWVSSIRRHPRFWQSIRPSTQLAKTGARGLEPYLRKFKKLYPALRPAAIYFTIGALRSGGTTQDSLVLIGAEIATGGPETDISEFTPAEKSFLARAYSRNSAEHSVLLNVHEYVHTQEKGPGETLLAQALYEGVADFVAELVTGQRPSFPYMAYGPRHEPALKAKFKVEMFYPDYAVWLYDQQSPDPWHVPDLGYYMGTPSAKLTTAKPKTRPRPSRK</sequence>
<dbReference type="RefSeq" id="WP_345052955.1">
    <property type="nucleotide sequence ID" value="NZ_BAABDK010000015.1"/>
</dbReference>
<feature type="signal peptide" evidence="1">
    <location>
        <begin position="1"/>
        <end position="22"/>
    </location>
</feature>
<gene>
    <name evidence="2" type="ORF">GCM10022409_17270</name>
</gene>
<feature type="chain" id="PRO_5046732855" description="DUF2268 domain-containing protein" evidence="1">
    <location>
        <begin position="23"/>
        <end position="299"/>
    </location>
</feature>
<keyword evidence="1" id="KW-0732">Signal</keyword>
<name>A0ABP7TZB9_9BACT</name>
<keyword evidence="3" id="KW-1185">Reference proteome</keyword>
<evidence type="ECO:0000313" key="2">
    <source>
        <dbReference type="EMBL" id="GAA4033534.1"/>
    </source>
</evidence>
<evidence type="ECO:0008006" key="4">
    <source>
        <dbReference type="Google" id="ProtNLM"/>
    </source>
</evidence>
<reference evidence="3" key="1">
    <citation type="journal article" date="2019" name="Int. J. Syst. Evol. Microbiol.">
        <title>The Global Catalogue of Microorganisms (GCM) 10K type strain sequencing project: providing services to taxonomists for standard genome sequencing and annotation.</title>
        <authorList>
            <consortium name="The Broad Institute Genomics Platform"/>
            <consortium name="The Broad Institute Genome Sequencing Center for Infectious Disease"/>
            <person name="Wu L."/>
            <person name="Ma J."/>
        </authorList>
    </citation>
    <scope>NUCLEOTIDE SEQUENCE [LARGE SCALE GENOMIC DNA]</scope>
    <source>
        <strain evidence="3">JCM 17225</strain>
    </source>
</reference>
<protein>
    <recommendedName>
        <fullName evidence="4">DUF2268 domain-containing protein</fullName>
    </recommendedName>
</protein>